<evidence type="ECO:0000256" key="4">
    <source>
        <dbReference type="ARBA" id="ARBA00025779"/>
    </source>
</evidence>
<evidence type="ECO:0000256" key="2">
    <source>
        <dbReference type="ARBA" id="ARBA00022490"/>
    </source>
</evidence>
<comment type="subcellular location">
    <subcellularLocation>
        <location evidence="1">Cytoplasm</location>
    </subcellularLocation>
</comment>
<dbReference type="OrthoDB" id="5295208at2759"/>
<reference evidence="6 7" key="1">
    <citation type="journal article" date="2018" name="Nat. Ecol. Evol.">
        <title>Pezizomycetes genomes reveal the molecular basis of ectomycorrhizal truffle lifestyle.</title>
        <authorList>
            <person name="Murat C."/>
            <person name="Payen T."/>
            <person name="Noel B."/>
            <person name="Kuo A."/>
            <person name="Morin E."/>
            <person name="Chen J."/>
            <person name="Kohler A."/>
            <person name="Krizsan K."/>
            <person name="Balestrini R."/>
            <person name="Da Silva C."/>
            <person name="Montanini B."/>
            <person name="Hainaut M."/>
            <person name="Levati E."/>
            <person name="Barry K.W."/>
            <person name="Belfiori B."/>
            <person name="Cichocki N."/>
            <person name="Clum A."/>
            <person name="Dockter R.B."/>
            <person name="Fauchery L."/>
            <person name="Guy J."/>
            <person name="Iotti M."/>
            <person name="Le Tacon F."/>
            <person name="Lindquist E.A."/>
            <person name="Lipzen A."/>
            <person name="Malagnac F."/>
            <person name="Mello A."/>
            <person name="Molinier V."/>
            <person name="Miyauchi S."/>
            <person name="Poulain J."/>
            <person name="Riccioni C."/>
            <person name="Rubini A."/>
            <person name="Sitrit Y."/>
            <person name="Splivallo R."/>
            <person name="Traeger S."/>
            <person name="Wang M."/>
            <person name="Zifcakova L."/>
            <person name="Wipf D."/>
            <person name="Zambonelli A."/>
            <person name="Paolocci F."/>
            <person name="Nowrousian M."/>
            <person name="Ottonello S."/>
            <person name="Baldrian P."/>
            <person name="Spatafora J.W."/>
            <person name="Henrissat B."/>
            <person name="Nagy L.G."/>
            <person name="Aury J.M."/>
            <person name="Wincker P."/>
            <person name="Grigoriev I.V."/>
            <person name="Bonfante P."/>
            <person name="Martin F.M."/>
        </authorList>
    </citation>
    <scope>NUCLEOTIDE SEQUENCE [LARGE SCALE GENOMIC DNA]</scope>
    <source>
        <strain evidence="6 7">RN42</strain>
    </source>
</reference>
<evidence type="ECO:0000313" key="6">
    <source>
        <dbReference type="EMBL" id="RPA83574.1"/>
    </source>
</evidence>
<dbReference type="SMART" id="SM01052">
    <property type="entry name" value="CAP_GLY"/>
    <property type="match status" value="1"/>
</dbReference>
<dbReference type="AlphaFoldDB" id="A0A3N4IPN2"/>
<dbReference type="SUPFAM" id="SSF54236">
    <property type="entry name" value="Ubiquitin-like"/>
    <property type="match status" value="1"/>
</dbReference>
<accession>A0A3N4IPN2</accession>
<dbReference type="PROSITE" id="PS50245">
    <property type="entry name" value="CAP_GLY_2"/>
    <property type="match status" value="1"/>
</dbReference>
<dbReference type="PANTHER" id="PTHR18916">
    <property type="entry name" value="DYNACTIN 1-RELATED MICROTUBULE-BINDING"/>
    <property type="match status" value="1"/>
</dbReference>
<keyword evidence="2" id="KW-0963">Cytoplasm</keyword>
<dbReference type="Pfam" id="PF14560">
    <property type="entry name" value="Ubiquitin_2"/>
    <property type="match status" value="1"/>
</dbReference>
<proteinExistence type="inferred from homology"/>
<dbReference type="InterPro" id="IPR036859">
    <property type="entry name" value="CAP-Gly_dom_sf"/>
</dbReference>
<dbReference type="Gene3D" id="2.30.30.190">
    <property type="entry name" value="CAP Gly-rich-like domain"/>
    <property type="match status" value="1"/>
</dbReference>
<dbReference type="Pfam" id="PF01302">
    <property type="entry name" value="CAP_GLY"/>
    <property type="match status" value="1"/>
</dbReference>
<protein>
    <recommendedName>
        <fullName evidence="5">CAP-Gly domain-containing protein</fullName>
    </recommendedName>
</protein>
<dbReference type="InterPro" id="IPR000938">
    <property type="entry name" value="CAP-Gly_domain"/>
</dbReference>
<comment type="similarity">
    <text evidence="4">Belongs to the TBCB family.</text>
</comment>
<dbReference type="InterPro" id="IPR000626">
    <property type="entry name" value="Ubiquitin-like_dom"/>
</dbReference>
<dbReference type="GO" id="GO:0031122">
    <property type="term" value="P:cytoplasmic microtubule organization"/>
    <property type="evidence" value="ECO:0007669"/>
    <property type="project" value="TreeGrafter"/>
</dbReference>
<evidence type="ECO:0000313" key="7">
    <source>
        <dbReference type="Proteomes" id="UP000275078"/>
    </source>
</evidence>
<evidence type="ECO:0000256" key="3">
    <source>
        <dbReference type="ARBA" id="ARBA00023186"/>
    </source>
</evidence>
<dbReference type="Proteomes" id="UP000275078">
    <property type="component" value="Unassembled WGS sequence"/>
</dbReference>
<sequence>MSTMADVPLLVISPYTSSERRINPSWTIAQLKAKMEPVTGIPPSYQQLSYIPINSQSSTSLEVTDQETTTLSSLLHLEKGAELKIADTRPPGAVENYTDVSAVEKYEMPIEQYEALPSTVLSWKKQKQLGRFDPDLSRREREKLDAQYLEVANAGIEIGKRCRVGGADGDRRGVIKFVGEVDELGGGGVWVGVEYDEPVGKNDGTVRGKKVFECRGSNFGGFVRAARVEVGDFPEKSLEDDEEI</sequence>
<dbReference type="EMBL" id="ML119663">
    <property type="protein sequence ID" value="RPA83574.1"/>
    <property type="molecule type" value="Genomic_DNA"/>
</dbReference>
<dbReference type="GO" id="GO:0005938">
    <property type="term" value="C:cell cortex"/>
    <property type="evidence" value="ECO:0007669"/>
    <property type="project" value="TreeGrafter"/>
</dbReference>
<dbReference type="InterPro" id="IPR029071">
    <property type="entry name" value="Ubiquitin-like_domsf"/>
</dbReference>
<name>A0A3N4IPN2_ASCIM</name>
<dbReference type="GO" id="GO:0005634">
    <property type="term" value="C:nucleus"/>
    <property type="evidence" value="ECO:0007669"/>
    <property type="project" value="TreeGrafter"/>
</dbReference>
<gene>
    <name evidence="6" type="ORF">BJ508DRAFT_413252</name>
</gene>
<dbReference type="PANTHER" id="PTHR18916:SF85">
    <property type="entry name" value="TUBULIN-FOLDING COFACTOR B"/>
    <property type="match status" value="1"/>
</dbReference>
<dbReference type="GO" id="GO:0051010">
    <property type="term" value="F:microtubule plus-end binding"/>
    <property type="evidence" value="ECO:0007669"/>
    <property type="project" value="TreeGrafter"/>
</dbReference>
<dbReference type="GO" id="GO:0035371">
    <property type="term" value="C:microtubule plus-end"/>
    <property type="evidence" value="ECO:0007669"/>
    <property type="project" value="TreeGrafter"/>
</dbReference>
<dbReference type="Gene3D" id="3.10.20.90">
    <property type="entry name" value="Phosphatidylinositol 3-kinase Catalytic Subunit, Chain A, domain 1"/>
    <property type="match status" value="1"/>
</dbReference>
<evidence type="ECO:0000256" key="1">
    <source>
        <dbReference type="ARBA" id="ARBA00004496"/>
    </source>
</evidence>
<keyword evidence="3" id="KW-0143">Chaperone</keyword>
<organism evidence="6 7">
    <name type="scientific">Ascobolus immersus RN42</name>
    <dbReference type="NCBI Taxonomy" id="1160509"/>
    <lineage>
        <taxon>Eukaryota</taxon>
        <taxon>Fungi</taxon>
        <taxon>Dikarya</taxon>
        <taxon>Ascomycota</taxon>
        <taxon>Pezizomycotina</taxon>
        <taxon>Pezizomycetes</taxon>
        <taxon>Pezizales</taxon>
        <taxon>Ascobolaceae</taxon>
        <taxon>Ascobolus</taxon>
    </lineage>
</organism>
<dbReference type="STRING" id="1160509.A0A3N4IPN2"/>
<dbReference type="SUPFAM" id="SSF74924">
    <property type="entry name" value="Cap-Gly domain"/>
    <property type="match status" value="1"/>
</dbReference>
<evidence type="ECO:0000259" key="5">
    <source>
        <dbReference type="PROSITE" id="PS50245"/>
    </source>
</evidence>
<keyword evidence="7" id="KW-1185">Reference proteome</keyword>
<feature type="domain" description="CAP-Gly" evidence="5">
    <location>
        <begin position="188"/>
        <end position="224"/>
    </location>
</feature>